<evidence type="ECO:0000313" key="2">
    <source>
        <dbReference type="EMBL" id="KFG71350.1"/>
    </source>
</evidence>
<protein>
    <recommendedName>
        <fullName evidence="1">AAA+ ATPase domain-containing protein</fullName>
    </recommendedName>
</protein>
<dbReference type="STRING" id="1915400.FM21_34175"/>
<dbReference type="PANTHER" id="PTHR42759:SF1">
    <property type="entry name" value="MAGNESIUM-CHELATASE SUBUNIT CHLD"/>
    <property type="match status" value="1"/>
</dbReference>
<dbReference type="InterPro" id="IPR003593">
    <property type="entry name" value="AAA+_ATPase"/>
</dbReference>
<dbReference type="PANTHER" id="PTHR42759">
    <property type="entry name" value="MOXR FAMILY PROTEIN"/>
    <property type="match status" value="1"/>
</dbReference>
<sequence length="287" mass="31179">MSSALPPIGPQVRPNGQLYQPRLLGGLEDLAFLRDARNHREHVLLVGPPGTGKTALSEAAFVQDAVPGQHSGLETIVGTASTEVADFVGTFVQNPATDAFEWVPGPLIRSIENDVPLLVDEIALIDPRELTVLYALMDGRGELHVTQNPALPPLKVGPNWFVIGACNPEVPGAHLSDALLSRFHHHVEVTTDWDLAADFGVPVDLITVAKNLESRKQQETYEGWIPQLRDALAFAETSRRFGEQFAVAGLLRKCPSQDRGEFAAAMKERFGDHAPLSLGTRVPAGRR</sequence>
<name>A0A086MR32_9ACTN</name>
<dbReference type="EMBL" id="JNFQ01000007">
    <property type="protein sequence ID" value="KFG71350.1"/>
    <property type="molecule type" value="Genomic_DNA"/>
</dbReference>
<gene>
    <name evidence="2" type="ORF">FM21_34175</name>
</gene>
<dbReference type="CDD" id="cd00009">
    <property type="entry name" value="AAA"/>
    <property type="match status" value="1"/>
</dbReference>
<dbReference type="InterPro" id="IPR011704">
    <property type="entry name" value="ATPase_dyneun-rel_AAA"/>
</dbReference>
<dbReference type="HOGENOM" id="CLU_057331_0_0_11"/>
<dbReference type="SUPFAM" id="SSF52540">
    <property type="entry name" value="P-loop containing nucleoside triphosphate hydrolases"/>
    <property type="match status" value="1"/>
</dbReference>
<proteinExistence type="predicted"/>
<dbReference type="SMART" id="SM00382">
    <property type="entry name" value="AAA"/>
    <property type="match status" value="1"/>
</dbReference>
<evidence type="ECO:0000259" key="1">
    <source>
        <dbReference type="SMART" id="SM00382"/>
    </source>
</evidence>
<accession>A0A086MR32</accession>
<organism evidence="2 3">
    <name type="scientific">Streptomyces mutabilis</name>
    <dbReference type="NCBI Taxonomy" id="67332"/>
    <lineage>
        <taxon>Bacteria</taxon>
        <taxon>Bacillati</taxon>
        <taxon>Actinomycetota</taxon>
        <taxon>Actinomycetes</taxon>
        <taxon>Kitasatosporales</taxon>
        <taxon>Streptomycetaceae</taxon>
        <taxon>Streptomyces</taxon>
    </lineage>
</organism>
<feature type="domain" description="AAA+ ATPase" evidence="1">
    <location>
        <begin position="39"/>
        <end position="191"/>
    </location>
</feature>
<dbReference type="Pfam" id="PF07728">
    <property type="entry name" value="AAA_5"/>
    <property type="match status" value="1"/>
</dbReference>
<dbReference type="GO" id="GO:0005524">
    <property type="term" value="F:ATP binding"/>
    <property type="evidence" value="ECO:0007669"/>
    <property type="project" value="InterPro"/>
</dbReference>
<reference evidence="2 3" key="1">
    <citation type="submission" date="2014-05" db="EMBL/GenBank/DDBJ databases">
        <title>Complete genome sequence of the Streptomyces mutabilis TRM45540.</title>
        <authorList>
            <person name="Luo X."/>
            <person name="Zhang L."/>
        </authorList>
    </citation>
    <scope>NUCLEOTIDE SEQUENCE [LARGE SCALE GENOMIC DNA]</scope>
    <source>
        <strain evidence="2 3">TRM45540</strain>
    </source>
</reference>
<dbReference type="Gene3D" id="3.40.50.300">
    <property type="entry name" value="P-loop containing nucleotide triphosphate hydrolases"/>
    <property type="match status" value="1"/>
</dbReference>
<keyword evidence="3" id="KW-1185">Reference proteome</keyword>
<dbReference type="GO" id="GO:0016887">
    <property type="term" value="F:ATP hydrolysis activity"/>
    <property type="evidence" value="ECO:0007669"/>
    <property type="project" value="InterPro"/>
</dbReference>
<comment type="caution">
    <text evidence="2">The sequence shown here is derived from an EMBL/GenBank/DDBJ whole genome shotgun (WGS) entry which is preliminary data.</text>
</comment>
<evidence type="ECO:0000313" key="3">
    <source>
        <dbReference type="Proteomes" id="UP000029095"/>
    </source>
</evidence>
<dbReference type="InterPro" id="IPR027417">
    <property type="entry name" value="P-loop_NTPase"/>
</dbReference>
<dbReference type="InterPro" id="IPR050764">
    <property type="entry name" value="CbbQ/NirQ/NorQ/GpvN"/>
</dbReference>
<dbReference type="Proteomes" id="UP000029095">
    <property type="component" value="Unassembled WGS sequence"/>
</dbReference>
<dbReference type="AlphaFoldDB" id="A0A086MR32"/>